<sequence>MPLLDMPLLDMPQRGTIVTISGNEASGGLMGDRQKRYARSIMAVHEIGVTRRRLILFSNKDYDRMLQHEDDPMVILVVAVKYKIKKSVG</sequence>
<name>A0A371E206_MUCPR</name>
<dbReference type="OrthoDB" id="1436852at2759"/>
<organism evidence="1 2">
    <name type="scientific">Mucuna pruriens</name>
    <name type="common">Velvet bean</name>
    <name type="synonym">Dolichos pruriens</name>
    <dbReference type="NCBI Taxonomy" id="157652"/>
    <lineage>
        <taxon>Eukaryota</taxon>
        <taxon>Viridiplantae</taxon>
        <taxon>Streptophyta</taxon>
        <taxon>Embryophyta</taxon>
        <taxon>Tracheophyta</taxon>
        <taxon>Spermatophyta</taxon>
        <taxon>Magnoliopsida</taxon>
        <taxon>eudicotyledons</taxon>
        <taxon>Gunneridae</taxon>
        <taxon>Pentapetalae</taxon>
        <taxon>rosids</taxon>
        <taxon>fabids</taxon>
        <taxon>Fabales</taxon>
        <taxon>Fabaceae</taxon>
        <taxon>Papilionoideae</taxon>
        <taxon>50 kb inversion clade</taxon>
        <taxon>NPAAA clade</taxon>
        <taxon>indigoferoid/millettioid clade</taxon>
        <taxon>Phaseoleae</taxon>
        <taxon>Mucuna</taxon>
    </lineage>
</organism>
<protein>
    <submittedName>
        <fullName evidence="1">Uncharacterized protein</fullName>
    </submittedName>
</protein>
<gene>
    <name evidence="1" type="ORF">CR513_61818</name>
</gene>
<feature type="non-terminal residue" evidence="1">
    <location>
        <position position="1"/>
    </location>
</feature>
<reference evidence="1" key="1">
    <citation type="submission" date="2018-05" db="EMBL/GenBank/DDBJ databases">
        <title>Draft genome of Mucuna pruriens seed.</title>
        <authorList>
            <person name="Nnadi N.E."/>
            <person name="Vos R."/>
            <person name="Hasami M.H."/>
            <person name="Devisetty U.K."/>
            <person name="Aguiy J.C."/>
        </authorList>
    </citation>
    <scope>NUCLEOTIDE SEQUENCE [LARGE SCALE GENOMIC DNA]</scope>
    <source>
        <strain evidence="1">JCA_2017</strain>
    </source>
</reference>
<evidence type="ECO:0000313" key="1">
    <source>
        <dbReference type="EMBL" id="RDX59858.1"/>
    </source>
</evidence>
<accession>A0A371E206</accession>
<dbReference type="Proteomes" id="UP000257109">
    <property type="component" value="Unassembled WGS sequence"/>
</dbReference>
<comment type="caution">
    <text evidence="1">The sequence shown here is derived from an EMBL/GenBank/DDBJ whole genome shotgun (WGS) entry which is preliminary data.</text>
</comment>
<proteinExistence type="predicted"/>
<dbReference type="AlphaFoldDB" id="A0A371E206"/>
<keyword evidence="2" id="KW-1185">Reference proteome</keyword>
<evidence type="ECO:0000313" key="2">
    <source>
        <dbReference type="Proteomes" id="UP000257109"/>
    </source>
</evidence>
<dbReference type="EMBL" id="QJKJ01017149">
    <property type="protein sequence ID" value="RDX59858.1"/>
    <property type="molecule type" value="Genomic_DNA"/>
</dbReference>